<organism evidence="1 2">
    <name type="scientific">Phytophthora nicotianae</name>
    <name type="common">Potato buckeye rot agent</name>
    <name type="synonym">Phytophthora parasitica</name>
    <dbReference type="NCBI Taxonomy" id="4792"/>
    <lineage>
        <taxon>Eukaryota</taxon>
        <taxon>Sar</taxon>
        <taxon>Stramenopiles</taxon>
        <taxon>Oomycota</taxon>
        <taxon>Peronosporomycetes</taxon>
        <taxon>Peronosporales</taxon>
        <taxon>Peronosporaceae</taxon>
        <taxon>Phytophthora</taxon>
    </lineage>
</organism>
<reference evidence="1 2" key="1">
    <citation type="submission" date="2013-11" db="EMBL/GenBank/DDBJ databases">
        <title>The Genome Sequence of Phytophthora parasitica CJ05E6.</title>
        <authorList>
            <consortium name="The Broad Institute Genomics Platform"/>
            <person name="Russ C."/>
            <person name="Tyler B."/>
            <person name="Panabieres F."/>
            <person name="Shan W."/>
            <person name="Tripathy S."/>
            <person name="Grunwald N."/>
            <person name="Machado M."/>
            <person name="Johnson C.S."/>
            <person name="Arredondo F."/>
            <person name="Hong C."/>
            <person name="Coffey M."/>
            <person name="Young S.K."/>
            <person name="Zeng Q."/>
            <person name="Gargeya S."/>
            <person name="Fitzgerald M."/>
            <person name="Abouelleil A."/>
            <person name="Alvarado L."/>
            <person name="Chapman S.B."/>
            <person name="Gainer-Dewar J."/>
            <person name="Goldberg J."/>
            <person name="Griggs A."/>
            <person name="Gujja S."/>
            <person name="Hansen M."/>
            <person name="Howarth C."/>
            <person name="Imamovic A."/>
            <person name="Ireland A."/>
            <person name="Larimer J."/>
            <person name="McCowan C."/>
            <person name="Murphy C."/>
            <person name="Pearson M."/>
            <person name="Poon T.W."/>
            <person name="Priest M."/>
            <person name="Roberts A."/>
            <person name="Saif S."/>
            <person name="Shea T."/>
            <person name="Sykes S."/>
            <person name="Wortman J."/>
            <person name="Nusbaum C."/>
            <person name="Birren B."/>
        </authorList>
    </citation>
    <scope>NUCLEOTIDE SEQUENCE [LARGE SCALE GENOMIC DNA]</scope>
    <source>
        <strain evidence="1 2">CJ05E6</strain>
    </source>
</reference>
<name>W2JLR3_PHYNI</name>
<accession>W2JLR3</accession>
<proteinExistence type="predicted"/>
<dbReference type="EMBL" id="KI671277">
    <property type="protein sequence ID" value="ETL47344.1"/>
    <property type="molecule type" value="Genomic_DNA"/>
</dbReference>
<gene>
    <name evidence="1" type="ORF">L916_02904</name>
</gene>
<sequence>MNRFDLNFNWFGQIRSPKLNLHIVDLTSSSSVKLEALLHLRVA</sequence>
<protein>
    <submittedName>
        <fullName evidence="1">Uncharacterized protein</fullName>
    </submittedName>
</protein>
<evidence type="ECO:0000313" key="1">
    <source>
        <dbReference type="EMBL" id="ETL47344.1"/>
    </source>
</evidence>
<evidence type="ECO:0000313" key="2">
    <source>
        <dbReference type="Proteomes" id="UP000053864"/>
    </source>
</evidence>
<dbReference type="AlphaFoldDB" id="W2JLR3"/>
<dbReference type="Proteomes" id="UP000053864">
    <property type="component" value="Unassembled WGS sequence"/>
</dbReference>